<accession>A0A6N8CSM4</accession>
<dbReference type="InterPro" id="IPR011330">
    <property type="entry name" value="Glyco_hydro/deAcase_b/a-brl"/>
</dbReference>
<organism evidence="3 4">
    <name type="scientific">Terrilactibacillus tamarindi</name>
    <dbReference type="NCBI Taxonomy" id="2599694"/>
    <lineage>
        <taxon>Bacteria</taxon>
        <taxon>Bacillati</taxon>
        <taxon>Bacillota</taxon>
        <taxon>Bacilli</taxon>
        <taxon>Bacillales</taxon>
        <taxon>Bacillaceae</taxon>
        <taxon>Terrilactibacillus</taxon>
    </lineage>
</organism>
<sequence>MVLTIISLFIVYSIIPTIAIRSLSIGIFKKSHTKGQASLTFDDGPDQLYTPMLLDLFKKYNVKATFFVVGEHAKKNPDIIKRMHEEGHTIGIHHYKHVSNWFLMPWQVRKQCKMTADLIESMIGVRPIYYRPPWGHLNLFIHWGAKPFRLILWSAILGDWKLSLGKDRLKKRLQEHIKDGAVIVLHDNGENPGADERAPENTISAVTEYLEENHGKYDFVSVHTLYEDEHRNRV</sequence>
<name>A0A6N8CSM4_9BACI</name>
<evidence type="ECO:0000313" key="4">
    <source>
        <dbReference type="Proteomes" id="UP000440978"/>
    </source>
</evidence>
<evidence type="ECO:0000313" key="3">
    <source>
        <dbReference type="EMBL" id="MTT33154.1"/>
    </source>
</evidence>
<keyword evidence="1" id="KW-0472">Membrane</keyword>
<protein>
    <submittedName>
        <fullName evidence="3">Polysaccharide deacetylase family protein</fullName>
    </submittedName>
</protein>
<dbReference type="Pfam" id="PF01522">
    <property type="entry name" value="Polysacc_deac_1"/>
    <property type="match status" value="1"/>
</dbReference>
<evidence type="ECO:0000259" key="2">
    <source>
        <dbReference type="PROSITE" id="PS51677"/>
    </source>
</evidence>
<proteinExistence type="predicted"/>
<dbReference type="GO" id="GO:0016810">
    <property type="term" value="F:hydrolase activity, acting on carbon-nitrogen (but not peptide) bonds"/>
    <property type="evidence" value="ECO:0007669"/>
    <property type="project" value="InterPro"/>
</dbReference>
<reference evidence="3 4" key="1">
    <citation type="submission" date="2019-11" db="EMBL/GenBank/DDBJ databases">
        <title>Terrilactibacillus tamarindus sp. nov. BCM23-1 isolated from bark of Tamarindus indica.</title>
        <authorList>
            <person name="Kingkaew E."/>
            <person name="Tanasupawat S."/>
        </authorList>
    </citation>
    <scope>NUCLEOTIDE SEQUENCE [LARGE SCALE GENOMIC DNA]</scope>
    <source>
        <strain evidence="3 4">BCM23-1</strain>
    </source>
</reference>
<dbReference type="Proteomes" id="UP000440978">
    <property type="component" value="Unassembled WGS sequence"/>
</dbReference>
<keyword evidence="1" id="KW-1133">Transmembrane helix</keyword>
<dbReference type="PROSITE" id="PS51677">
    <property type="entry name" value="NODB"/>
    <property type="match status" value="1"/>
</dbReference>
<keyword evidence="4" id="KW-1185">Reference proteome</keyword>
<dbReference type="InterPro" id="IPR002509">
    <property type="entry name" value="NODB_dom"/>
</dbReference>
<dbReference type="PANTHER" id="PTHR10587">
    <property type="entry name" value="GLYCOSYL TRANSFERASE-RELATED"/>
    <property type="match status" value="1"/>
</dbReference>
<dbReference type="SUPFAM" id="SSF88713">
    <property type="entry name" value="Glycoside hydrolase/deacetylase"/>
    <property type="match status" value="1"/>
</dbReference>
<dbReference type="InterPro" id="IPR050248">
    <property type="entry name" value="Polysacc_deacetylase_ArnD"/>
</dbReference>
<feature type="domain" description="NodB homology" evidence="2">
    <location>
        <begin position="35"/>
        <end position="220"/>
    </location>
</feature>
<dbReference type="Gene3D" id="3.20.20.370">
    <property type="entry name" value="Glycoside hydrolase/deacetylase"/>
    <property type="match status" value="1"/>
</dbReference>
<comment type="caution">
    <text evidence="3">The sequence shown here is derived from an EMBL/GenBank/DDBJ whole genome shotgun (WGS) entry which is preliminary data.</text>
</comment>
<gene>
    <name evidence="3" type="ORF">GMB86_14210</name>
</gene>
<feature type="transmembrane region" description="Helical" evidence="1">
    <location>
        <begin position="6"/>
        <end position="28"/>
    </location>
</feature>
<dbReference type="EMBL" id="WNHB01000028">
    <property type="protein sequence ID" value="MTT33154.1"/>
    <property type="molecule type" value="Genomic_DNA"/>
</dbReference>
<dbReference type="PANTHER" id="PTHR10587:SF137">
    <property type="entry name" value="4-DEOXY-4-FORMAMIDO-L-ARABINOSE-PHOSPHOUNDECAPRENOL DEFORMYLASE ARND-RELATED"/>
    <property type="match status" value="1"/>
</dbReference>
<dbReference type="AlphaFoldDB" id="A0A6N8CSM4"/>
<evidence type="ECO:0000256" key="1">
    <source>
        <dbReference type="SAM" id="Phobius"/>
    </source>
</evidence>
<dbReference type="CDD" id="cd10959">
    <property type="entry name" value="CE4_NodB_like_3"/>
    <property type="match status" value="1"/>
</dbReference>
<dbReference type="GO" id="GO:0005975">
    <property type="term" value="P:carbohydrate metabolic process"/>
    <property type="evidence" value="ECO:0007669"/>
    <property type="project" value="InterPro"/>
</dbReference>
<keyword evidence="1" id="KW-0812">Transmembrane</keyword>